<evidence type="ECO:0000259" key="2">
    <source>
        <dbReference type="PROSITE" id="PS50222"/>
    </source>
</evidence>
<protein>
    <recommendedName>
        <fullName evidence="2">EF-hand domain-containing protein</fullName>
    </recommendedName>
</protein>
<gene>
    <name evidence="3" type="ORF">BSTOLATCC_MIC53377</name>
</gene>
<dbReference type="AlphaFoldDB" id="A0AAU9K344"/>
<reference evidence="3" key="1">
    <citation type="submission" date="2021-09" db="EMBL/GenBank/DDBJ databases">
        <authorList>
            <consortium name="AG Swart"/>
            <person name="Singh M."/>
            <person name="Singh A."/>
            <person name="Seah K."/>
            <person name="Emmerich C."/>
        </authorList>
    </citation>
    <scope>NUCLEOTIDE SEQUENCE</scope>
    <source>
        <strain evidence="3">ATCC30299</strain>
    </source>
</reference>
<dbReference type="InterPro" id="IPR002048">
    <property type="entry name" value="EF_hand_dom"/>
</dbReference>
<dbReference type="GO" id="GO:0005509">
    <property type="term" value="F:calcium ion binding"/>
    <property type="evidence" value="ECO:0007669"/>
    <property type="project" value="InterPro"/>
</dbReference>
<dbReference type="Gene3D" id="1.10.238.10">
    <property type="entry name" value="EF-hand"/>
    <property type="match status" value="1"/>
</dbReference>
<accession>A0AAU9K344</accession>
<dbReference type="InterPro" id="IPR011992">
    <property type="entry name" value="EF-hand-dom_pair"/>
</dbReference>
<keyword evidence="1" id="KW-0106">Calcium</keyword>
<dbReference type="CDD" id="cd00051">
    <property type="entry name" value="EFh"/>
    <property type="match status" value="1"/>
</dbReference>
<proteinExistence type="predicted"/>
<dbReference type="PROSITE" id="PS50222">
    <property type="entry name" value="EF_HAND_2"/>
    <property type="match status" value="1"/>
</dbReference>
<dbReference type="InterPro" id="IPR018247">
    <property type="entry name" value="EF_Hand_1_Ca_BS"/>
</dbReference>
<name>A0AAU9K344_9CILI</name>
<feature type="domain" description="EF-hand" evidence="2">
    <location>
        <begin position="16"/>
        <end position="51"/>
    </location>
</feature>
<dbReference type="Pfam" id="PF13499">
    <property type="entry name" value="EF-hand_7"/>
    <property type="match status" value="1"/>
</dbReference>
<dbReference type="SUPFAM" id="SSF47473">
    <property type="entry name" value="EF-hand"/>
    <property type="match status" value="1"/>
</dbReference>
<keyword evidence="4" id="KW-1185">Reference proteome</keyword>
<dbReference type="EMBL" id="CAJZBQ010000053">
    <property type="protein sequence ID" value="CAG9331302.1"/>
    <property type="molecule type" value="Genomic_DNA"/>
</dbReference>
<evidence type="ECO:0000313" key="4">
    <source>
        <dbReference type="Proteomes" id="UP001162131"/>
    </source>
</evidence>
<sequence>MKIKKAILNLLNNEQKLEEFVRGMYSAIDTNNDGHIDVDELYEALKSFSQLGDDLEPLTIENIKSAISELTENPDAKVVFEEFKNLVLAALQFIFQRESTHN</sequence>
<dbReference type="Proteomes" id="UP001162131">
    <property type="component" value="Unassembled WGS sequence"/>
</dbReference>
<evidence type="ECO:0000256" key="1">
    <source>
        <dbReference type="ARBA" id="ARBA00022837"/>
    </source>
</evidence>
<organism evidence="3 4">
    <name type="scientific">Blepharisma stoltei</name>
    <dbReference type="NCBI Taxonomy" id="1481888"/>
    <lineage>
        <taxon>Eukaryota</taxon>
        <taxon>Sar</taxon>
        <taxon>Alveolata</taxon>
        <taxon>Ciliophora</taxon>
        <taxon>Postciliodesmatophora</taxon>
        <taxon>Heterotrichea</taxon>
        <taxon>Heterotrichida</taxon>
        <taxon>Blepharismidae</taxon>
        <taxon>Blepharisma</taxon>
    </lineage>
</organism>
<dbReference type="PROSITE" id="PS00018">
    <property type="entry name" value="EF_HAND_1"/>
    <property type="match status" value="1"/>
</dbReference>
<comment type="caution">
    <text evidence="3">The sequence shown here is derived from an EMBL/GenBank/DDBJ whole genome shotgun (WGS) entry which is preliminary data.</text>
</comment>
<evidence type="ECO:0000313" key="3">
    <source>
        <dbReference type="EMBL" id="CAG9331302.1"/>
    </source>
</evidence>